<dbReference type="AlphaFoldDB" id="G3HP79"/>
<proteinExistence type="predicted"/>
<dbReference type="Proteomes" id="UP000001075">
    <property type="component" value="Unassembled WGS sequence"/>
</dbReference>
<protein>
    <submittedName>
        <fullName evidence="1">Uncharacterized protein</fullName>
    </submittedName>
</protein>
<evidence type="ECO:0000313" key="2">
    <source>
        <dbReference type="Proteomes" id="UP000001075"/>
    </source>
</evidence>
<gene>
    <name evidence="1" type="ORF">I79_012585</name>
</gene>
<dbReference type="InParanoid" id="G3HP79"/>
<name>G3HP79_CRIGR</name>
<organism evidence="1 2">
    <name type="scientific">Cricetulus griseus</name>
    <name type="common">Chinese hamster</name>
    <name type="synonym">Cricetulus barabensis griseus</name>
    <dbReference type="NCBI Taxonomy" id="10029"/>
    <lineage>
        <taxon>Eukaryota</taxon>
        <taxon>Metazoa</taxon>
        <taxon>Chordata</taxon>
        <taxon>Craniata</taxon>
        <taxon>Vertebrata</taxon>
        <taxon>Euteleostomi</taxon>
        <taxon>Mammalia</taxon>
        <taxon>Eutheria</taxon>
        <taxon>Euarchontoglires</taxon>
        <taxon>Glires</taxon>
        <taxon>Rodentia</taxon>
        <taxon>Myomorpha</taxon>
        <taxon>Muroidea</taxon>
        <taxon>Cricetidae</taxon>
        <taxon>Cricetinae</taxon>
        <taxon>Cricetulus</taxon>
    </lineage>
</organism>
<dbReference type="EMBL" id="JH000567">
    <property type="protein sequence ID" value="EGW09219.1"/>
    <property type="molecule type" value="Genomic_DNA"/>
</dbReference>
<accession>G3HP79</accession>
<evidence type="ECO:0000313" key="1">
    <source>
        <dbReference type="EMBL" id="EGW09219.1"/>
    </source>
</evidence>
<reference evidence="2" key="1">
    <citation type="journal article" date="2011" name="Nat. Biotechnol.">
        <title>The genomic sequence of the Chinese hamster ovary (CHO)-K1 cell line.</title>
        <authorList>
            <person name="Xu X."/>
            <person name="Nagarajan H."/>
            <person name="Lewis N.E."/>
            <person name="Pan S."/>
            <person name="Cai Z."/>
            <person name="Liu X."/>
            <person name="Chen W."/>
            <person name="Xie M."/>
            <person name="Wang W."/>
            <person name="Hammond S."/>
            <person name="Andersen M.R."/>
            <person name="Neff N."/>
            <person name="Passarelli B."/>
            <person name="Koh W."/>
            <person name="Fan H.C."/>
            <person name="Wang J."/>
            <person name="Gui Y."/>
            <person name="Lee K.H."/>
            <person name="Betenbaugh M.J."/>
            <person name="Quake S.R."/>
            <person name="Famili I."/>
            <person name="Palsson B.O."/>
            <person name="Wang J."/>
        </authorList>
    </citation>
    <scope>NUCLEOTIDE SEQUENCE [LARGE SCALE GENOMIC DNA]</scope>
    <source>
        <strain evidence="2">CHO K1 cell line</strain>
    </source>
</reference>
<sequence length="75" mass="8413">MLRNKKLAHFPVQFKELFAVSAGVIGYIVGPCDNIQRPILPTYKILPQKVKGEIPIIPEQKGERSLSLVNRSHCS</sequence>